<dbReference type="EMBL" id="QSSQ01000092">
    <property type="protein sequence ID" value="RGL91056.1"/>
    <property type="molecule type" value="Genomic_DNA"/>
</dbReference>
<comment type="caution">
    <text evidence="1">The sequence shown here is derived from an EMBL/GenBank/DDBJ whole genome shotgun (WGS) entry which is preliminary data.</text>
</comment>
<proteinExistence type="predicted"/>
<reference evidence="1 2" key="1">
    <citation type="submission" date="2018-08" db="EMBL/GenBank/DDBJ databases">
        <title>A genome reference for cultivated species of the human gut microbiota.</title>
        <authorList>
            <person name="Zou Y."/>
            <person name="Xue W."/>
            <person name="Luo G."/>
        </authorList>
    </citation>
    <scope>NUCLEOTIDE SEQUENCE [LARGE SCALE GENOMIC DNA]</scope>
    <source>
        <strain evidence="1 2">TF05-11AC</strain>
    </source>
</reference>
<gene>
    <name evidence="1" type="ORF">DXC39_33855</name>
</gene>
<evidence type="ECO:0000313" key="2">
    <source>
        <dbReference type="Proteomes" id="UP000261257"/>
    </source>
</evidence>
<dbReference type="Proteomes" id="UP000261257">
    <property type="component" value="Unassembled WGS sequence"/>
</dbReference>
<dbReference type="AlphaFoldDB" id="A0A3E4TIX9"/>
<evidence type="ECO:0000313" key="1">
    <source>
        <dbReference type="EMBL" id="RGL91056.1"/>
    </source>
</evidence>
<protein>
    <submittedName>
        <fullName evidence="1">Uncharacterized protein</fullName>
    </submittedName>
</protein>
<sequence>MVLLWTELRKLERIGSLQNKLKYYIIKKKIHERRMFPMKYTKPVVLKKKVVNGAVCGNGSPCGRPCSKRA</sequence>
<organism evidence="1 2">
    <name type="scientific">Hungatella hathewayi</name>
    <dbReference type="NCBI Taxonomy" id="154046"/>
    <lineage>
        <taxon>Bacteria</taxon>
        <taxon>Bacillati</taxon>
        <taxon>Bacillota</taxon>
        <taxon>Clostridia</taxon>
        <taxon>Lachnospirales</taxon>
        <taxon>Lachnospiraceae</taxon>
        <taxon>Hungatella</taxon>
    </lineage>
</organism>
<name>A0A3E4TIX9_9FIRM</name>
<accession>A0A3E4TIX9</accession>